<feature type="compositionally biased region" description="Basic and acidic residues" evidence="2">
    <location>
        <begin position="30"/>
        <end position="43"/>
    </location>
</feature>
<feature type="compositionally biased region" description="Polar residues" evidence="2">
    <location>
        <begin position="654"/>
        <end position="663"/>
    </location>
</feature>
<dbReference type="InterPro" id="IPR003961">
    <property type="entry name" value="FN3_dom"/>
</dbReference>
<reference evidence="5" key="2">
    <citation type="submission" date="2018-07" db="EMBL/GenBank/DDBJ databases">
        <authorList>
            <person name="Quirk P.G."/>
            <person name="Krulwich T.A."/>
        </authorList>
    </citation>
    <scope>NUCLEOTIDE SEQUENCE</scope>
</reference>
<feature type="compositionally biased region" description="Basic and acidic residues" evidence="2">
    <location>
        <begin position="352"/>
        <end position="361"/>
    </location>
</feature>
<dbReference type="VEuPathDB" id="VectorBase:CSON003060"/>
<dbReference type="GO" id="GO:0003712">
    <property type="term" value="F:transcription coregulator activity"/>
    <property type="evidence" value="ECO:0007669"/>
    <property type="project" value="TreeGrafter"/>
</dbReference>
<gene>
    <name evidence="4" type="primary">CSON003060</name>
</gene>
<feature type="compositionally biased region" description="Basic and acidic residues" evidence="2">
    <location>
        <begin position="237"/>
        <end position="264"/>
    </location>
</feature>
<feature type="region of interest" description="Disordered" evidence="2">
    <location>
        <begin position="547"/>
        <end position="567"/>
    </location>
</feature>
<accession>A0A336L483</accession>
<protein>
    <submittedName>
        <fullName evidence="4">CSON003060 protein</fullName>
    </submittedName>
</protein>
<dbReference type="PROSITE" id="PS50853">
    <property type="entry name" value="FN3"/>
    <property type="match status" value="1"/>
</dbReference>
<feature type="compositionally biased region" description="Basic and acidic residues" evidence="2">
    <location>
        <begin position="381"/>
        <end position="393"/>
    </location>
</feature>
<feature type="region of interest" description="Disordered" evidence="2">
    <location>
        <begin position="654"/>
        <end position="681"/>
    </location>
</feature>
<organism evidence="4">
    <name type="scientific">Culicoides sonorensis</name>
    <name type="common">Biting midge</name>
    <dbReference type="NCBI Taxonomy" id="179676"/>
    <lineage>
        <taxon>Eukaryota</taxon>
        <taxon>Metazoa</taxon>
        <taxon>Ecdysozoa</taxon>
        <taxon>Arthropoda</taxon>
        <taxon>Hexapoda</taxon>
        <taxon>Insecta</taxon>
        <taxon>Pterygota</taxon>
        <taxon>Neoptera</taxon>
        <taxon>Endopterygota</taxon>
        <taxon>Diptera</taxon>
        <taxon>Nematocera</taxon>
        <taxon>Chironomoidea</taxon>
        <taxon>Ceratopogonidae</taxon>
        <taxon>Ceratopogoninae</taxon>
        <taxon>Culicoides</taxon>
        <taxon>Monoculicoides</taxon>
    </lineage>
</organism>
<dbReference type="SMART" id="SM00060">
    <property type="entry name" value="FN3"/>
    <property type="match status" value="1"/>
</dbReference>
<dbReference type="EMBL" id="UFQT01001527">
    <property type="protein sequence ID" value="SSX30917.1"/>
    <property type="molecule type" value="Genomic_DNA"/>
</dbReference>
<feature type="compositionally biased region" description="Low complexity" evidence="2">
    <location>
        <begin position="225"/>
        <end position="236"/>
    </location>
</feature>
<sequence length="929" mass="105096">MMEIESTPIMGNKSITEEKKTDDSEFEESDQNKPENKTDELKEIKEDILNPCISKCDEVQESDINDTNALLKQLDEALDEKVDEEPLVKDQSAEEKQLDTIKDTDCDAQEPPKPNDDDHPEELLDDIDEGDLQIISELDECKENEILSEETEEQTKDKNESPASNPECVISDNESSKLPDDAPKSPSDTLENKSKNDTLVQEKPQEDLKGDLILLESDEEESSEKTSTSNMETTESTLKRPIVESTNDDSKEVEPPSKKTRSDDDQSETETLIPETKSSQKGEESEDIILIENDGGPKENLEDNELPSQDLLLITGHNRRRSDDDSSSIKNEDQAQKRPSDSITEDEGTSESSKRSKLIDDKTDDDVKDTNEQDDDDMVNEEVKCDSPKESLKCDPSTEDIKPNTKPLDVQTVELDPKPEDNSIQEKHQDTLPVEFLKKFKKSFQLMNRSDLEEFVLQKIVETIINKSELSEVRQKNEIQEQTISNQRQRIADLSKQFRDLEMVHNRVVKDLETKSSGLVTPVKITRAVGLQVSQPRAKNEMYRQTYAQQPPNQRVPPFPSRSPQRPINISNNAVQTAQRMNMSLRQNIPQMQQSTTQTIKTSPIRQIGQMSQNTPAKMIALQKQQSLQRHQQIIQQNRIQNTIVARQNMTPQNTRTSLNLSSPGRVINQSLNTSNPSPNSSVLMRKVIRPGPASVQQAALQQDKTVQKPFIDLTDEEEMNSRTLSHNGVKIHVKTPAALNSSVPPQLANGANRNLQTTNINKTSIQRLPGNQFVQIQPKTTQPNSQAQIIRRQIVAGVNQKRVHPAPLPLVVNKVNNAAWKRPPPRPQIRINNIDAGIVISWTIHEPHLTEDFAEIVKYQIYAYQETNQPPATEAWRHVGDVKAMALPMAVTLTQFQEGQRYHFAVRAVDVHERAGTFSVPRTWDEKI</sequence>
<feature type="compositionally biased region" description="Basic and acidic residues" evidence="2">
    <location>
        <begin position="174"/>
        <end position="183"/>
    </location>
</feature>
<evidence type="ECO:0000256" key="1">
    <source>
        <dbReference type="SAM" id="Coils"/>
    </source>
</evidence>
<feature type="compositionally biased region" description="Acidic residues" evidence="2">
    <location>
        <begin position="118"/>
        <end position="138"/>
    </location>
</feature>
<dbReference type="GO" id="GO:0006355">
    <property type="term" value="P:regulation of DNA-templated transcription"/>
    <property type="evidence" value="ECO:0007669"/>
    <property type="project" value="TreeGrafter"/>
</dbReference>
<dbReference type="InterPro" id="IPR026085">
    <property type="entry name" value="ATF7-int"/>
</dbReference>
<evidence type="ECO:0000256" key="2">
    <source>
        <dbReference type="SAM" id="MobiDB-lite"/>
    </source>
</evidence>
<feature type="region of interest" description="Disordered" evidence="2">
    <location>
        <begin position="81"/>
        <end position="406"/>
    </location>
</feature>
<dbReference type="PANTHER" id="PTHR23210:SF26">
    <property type="entry name" value="ACTIVATING TRANSCRIPTION FACTOR 7-INTERACTING PROTEIN 1"/>
    <property type="match status" value="1"/>
</dbReference>
<reference evidence="4" key="1">
    <citation type="submission" date="2018-04" db="EMBL/GenBank/DDBJ databases">
        <authorList>
            <person name="Go L.Y."/>
            <person name="Mitchell J.A."/>
        </authorList>
    </citation>
    <scope>NUCLEOTIDE SEQUENCE</scope>
    <source>
        <tissue evidence="4">Whole organism</tissue>
    </source>
</reference>
<evidence type="ECO:0000259" key="3">
    <source>
        <dbReference type="PROSITE" id="PS50853"/>
    </source>
</evidence>
<dbReference type="PANTHER" id="PTHR23210">
    <property type="entry name" value="ACTIVATING TRANSCRIPTION FACTOR 7 INTERACTING PROTEIN"/>
    <property type="match status" value="1"/>
</dbReference>
<feature type="compositionally biased region" description="Low complexity" evidence="2">
    <location>
        <begin position="669"/>
        <end position="681"/>
    </location>
</feature>
<feature type="region of interest" description="Disordered" evidence="2">
    <location>
        <begin position="1"/>
        <end position="43"/>
    </location>
</feature>
<evidence type="ECO:0000313" key="4">
    <source>
        <dbReference type="EMBL" id="SSX11349.1"/>
    </source>
</evidence>
<dbReference type="Gene3D" id="2.60.40.10">
    <property type="entry name" value="Immunoglobulins"/>
    <property type="match status" value="1"/>
</dbReference>
<dbReference type="GO" id="GO:0005667">
    <property type="term" value="C:transcription regulator complex"/>
    <property type="evidence" value="ECO:0007669"/>
    <property type="project" value="TreeGrafter"/>
</dbReference>
<feature type="coiled-coil region" evidence="1">
    <location>
        <begin position="470"/>
        <end position="504"/>
    </location>
</feature>
<dbReference type="EMBL" id="UFQS01001527">
    <property type="protein sequence ID" value="SSX11349.1"/>
    <property type="molecule type" value="Genomic_DNA"/>
</dbReference>
<dbReference type="InterPro" id="IPR056565">
    <property type="entry name" value="Fn3_ATF7IP"/>
</dbReference>
<feature type="compositionally biased region" description="Acidic residues" evidence="2">
    <location>
        <begin position="362"/>
        <end position="380"/>
    </location>
</feature>
<evidence type="ECO:0000313" key="5">
    <source>
        <dbReference type="EMBL" id="SSX30917.1"/>
    </source>
</evidence>
<keyword evidence="1" id="KW-0175">Coiled coil</keyword>
<feature type="compositionally biased region" description="Basic and acidic residues" evidence="2">
    <location>
        <begin position="84"/>
        <end position="105"/>
    </location>
</feature>
<feature type="domain" description="Fibronectin type-III" evidence="3">
    <location>
        <begin position="824"/>
        <end position="929"/>
    </location>
</feature>
<proteinExistence type="predicted"/>
<dbReference type="Pfam" id="PF16794">
    <property type="entry name" value="fn3_4"/>
    <property type="match status" value="1"/>
</dbReference>
<dbReference type="GO" id="GO:0005634">
    <property type="term" value="C:nucleus"/>
    <property type="evidence" value="ECO:0007669"/>
    <property type="project" value="TreeGrafter"/>
</dbReference>
<name>A0A336L483_CULSO</name>
<dbReference type="CDD" id="cd00063">
    <property type="entry name" value="FN3"/>
    <property type="match status" value="1"/>
</dbReference>
<feature type="compositionally biased region" description="Basic and acidic residues" evidence="2">
    <location>
        <begin position="330"/>
        <end position="340"/>
    </location>
</feature>
<dbReference type="InterPro" id="IPR013783">
    <property type="entry name" value="Ig-like_fold"/>
</dbReference>
<dbReference type="AlphaFoldDB" id="A0A336L483"/>